<dbReference type="InterPro" id="IPR004182">
    <property type="entry name" value="GRAM"/>
</dbReference>
<evidence type="ECO:0000259" key="5">
    <source>
        <dbReference type="PROSITE" id="PS50211"/>
    </source>
</evidence>
<dbReference type="CDD" id="cd13339">
    <property type="entry name" value="PH-GRAM_MTMR13"/>
    <property type="match status" value="1"/>
</dbReference>
<dbReference type="Proteomes" id="UP000694567">
    <property type="component" value="Unplaced"/>
</dbReference>
<keyword evidence="2" id="KW-0344">Guanine-nucleotide releasing factor</keyword>
<dbReference type="Gene3D" id="3.30.450.200">
    <property type="match status" value="1"/>
</dbReference>
<organism evidence="7 8">
    <name type="scientific">Bubo bubo</name>
    <name type="common">Eurasian eagle-owl</name>
    <name type="synonym">Strix bubo</name>
    <dbReference type="NCBI Taxonomy" id="30461"/>
    <lineage>
        <taxon>Eukaryota</taxon>
        <taxon>Metazoa</taxon>
        <taxon>Chordata</taxon>
        <taxon>Craniata</taxon>
        <taxon>Vertebrata</taxon>
        <taxon>Euteleostomi</taxon>
        <taxon>Archelosauria</taxon>
        <taxon>Archosauria</taxon>
        <taxon>Dinosauria</taxon>
        <taxon>Saurischia</taxon>
        <taxon>Theropoda</taxon>
        <taxon>Coelurosauria</taxon>
        <taxon>Aves</taxon>
        <taxon>Neognathae</taxon>
        <taxon>Neoaves</taxon>
        <taxon>Telluraves</taxon>
        <taxon>Strigiformes</taxon>
        <taxon>Strigidae</taxon>
        <taxon>Bubo</taxon>
    </lineage>
</organism>
<dbReference type="Pfam" id="PF00169">
    <property type="entry name" value="PH"/>
    <property type="match status" value="1"/>
</dbReference>
<dbReference type="InterPro" id="IPR005113">
    <property type="entry name" value="uDENN_dom"/>
</dbReference>
<sequence length="1796" mass="203050">LLIEFCLSAGPAEGLGKIIQRFPQKDWEDTPFPQGIELFCQPGGWQLSKERKQPTFFVVVLTDIDSERHYCSCLTFYEAEINLQKKVVSVFKGAKEIEGEEESGLIPPAEVFAPKSLVLVSRLDYPEIFRACLGLIYTVYVDSLNVSLETLIANLCSCLVPASGGSQKLFSLGAGDRQLIQTPLHDSLPVTGTSVALLFQQLGIQNVLSLFCAVLTENKVLFHSASFQRLSDACRYCFNLFILTYVQLTVCATNNVFVCPLQLDVIIADLDGGTIKIPECIHLSQLPEPLLHQTQMALSLVLHPDLETADYAFPPPRTALSHSKMLDKEVRAIFLRLFAQLFQGYRSCLQLIRIHAEPVIHFHKAAFLGQRGLIENDFLTKVLNGMAFAGFVSERGPPFRACDLFDELVAFEVERIKAEEGNPPKMIKHVRELAEQLFKNENPNPHIAFQKVPRPTEGSHLRVHILPFPRINECRVQELLQEGLARSQGAPSATRGDKKCVVPAGPPVGMFTVSIMEKGSTVFNSAQRLEVVRNCISFIFENKFLETEKTLPAALRALKGKAARHCLTQELGLHVKQNRAILDHQQFDYVVRMMNCALQDCSSSEEYSIAAALLPLTTAFYRKLAPGVSQFAYTCVQDHPIWTNQQFWETTFYSNVQNQVRSLYLTAKDDNHTVQLRQKVGEYIKSPDQDKTAMDLAAEQLRLWPTLNKQTQQELVQNEESTVFSQAIHFANLMVYLLVPLDTSKNKLLRTSATGDWESGSNSIVTNSIAGSVAESYDTESGFEDSENNDVANAVVRFITRFIDKVCTESGVTQDHIKALHCMIPGIVAMHIETLEAVHRESRRLPPIQKPKILRPTLLPGEEFVCEGLRVLLDPDGREEATGGLLGGPHILPAEGALFLTTYRIIFKGTPHDQLVGEQTVIRSFPIASVTKEKKITIQNQLQQSMQEGLQITSATFQLIKVAFDEEVSPEVVEIFKKQLMKFRYPQSIFSTFAFAAGQTAPQIILPKQKEKNTSFRTFSKSIVKGAKRAGKMTIGRQYLLKKKTGTIVEERGNRPGWNEDDDISVSDDSELHTSGTLKASEKSTMEQLVERACFRDYQRLGLGTISSNSSRSKTEYLRITALNRMYSLCRSYPGLLVVPQSVQDSSLQRVARCYRHNRLPVVCWKNTKTSTLLLRSGGFHGKGVVGLFKSQNTHTTGELMQLESSSSIEQEKYLQALLNVISVHCKMNGSNTLTRFLNIFHLYEGVWASLRSSNRFINTQTPFIDVGARLAGKDNATSYSSSTFLQSQLLRRQAALYVFGEKSQLRGFKLDFALNCEFVPVEFSDIRQTKASFKKLMRACVPSTIPTDSEATFLKALGESEWFPQLHRIMQLAVIISELLENGSSVMVCLEDGWDITAQVVSLVQLLSDPFYRTLEGFRMLVEKEWLSFGHKFSQRSNLTLSCQGSGFAPVFLQFLDCVHQIHNQYPTEFEFNQYYLKFLAFHHISNRFKTFLLDSDYERLEHGTLFEDKGDKHAKKGICIWECIEKMHKRSPIFFNYLYAPAEIEALKPNVNMSSLKKWDYYVEEILATGPSYDWTMVMAKCSVSEEADQTDGSLSQTKRKIVWPCYDDVKKIQPDAISSLLNEIERLESKLNQSSERWQILWERVKINLKDDTRQDSVSSKRSFWGFYVSPLFILWNHVPFVFSVPFRSFEGTLYKRGALLKGWKPRWFVLDVTKHQLRYYDSGEDTSCKGHIDLAEVETVIPASPTIGAPKHASEKAFFDLKTNKRVYNFCAQDAQSAQQWMDRIQSCISDA</sequence>
<dbReference type="Gene3D" id="3.40.50.11500">
    <property type="match status" value="1"/>
</dbReference>
<dbReference type="Pfam" id="PF03456">
    <property type="entry name" value="uDENN"/>
    <property type="match status" value="1"/>
</dbReference>
<dbReference type="PROSITE" id="PS50211">
    <property type="entry name" value="DENN"/>
    <property type="match status" value="1"/>
</dbReference>
<dbReference type="FunFam" id="3.30.450.200:FF:000004">
    <property type="entry name" value="SET binding factor 2"/>
    <property type="match status" value="1"/>
</dbReference>
<dbReference type="InterPro" id="IPR010569">
    <property type="entry name" value="Myotubularin-like_Pase_dom"/>
</dbReference>
<evidence type="ECO:0000256" key="2">
    <source>
        <dbReference type="ARBA" id="ARBA00022658"/>
    </source>
</evidence>
<dbReference type="InterPro" id="IPR037516">
    <property type="entry name" value="Tripartite_DENN"/>
</dbReference>
<keyword evidence="8" id="KW-1185">Reference proteome</keyword>
<dbReference type="PANTHER" id="PTHR10807">
    <property type="entry name" value="MYOTUBULARIN-RELATED"/>
    <property type="match status" value="1"/>
</dbReference>
<dbReference type="CDD" id="cd01235">
    <property type="entry name" value="PH_Sbf1_hMTMR5"/>
    <property type="match status" value="1"/>
</dbReference>
<dbReference type="GO" id="GO:0016020">
    <property type="term" value="C:membrane"/>
    <property type="evidence" value="ECO:0007669"/>
    <property type="project" value="TreeGrafter"/>
</dbReference>
<dbReference type="PROSITE" id="PS50003">
    <property type="entry name" value="PH_DOMAIN"/>
    <property type="match status" value="1"/>
</dbReference>
<dbReference type="InterPro" id="IPR043153">
    <property type="entry name" value="DENN_C"/>
</dbReference>
<evidence type="ECO:0000313" key="8">
    <source>
        <dbReference type="Proteomes" id="UP000694567"/>
    </source>
</evidence>
<evidence type="ECO:0000313" key="7">
    <source>
        <dbReference type="Ensembl" id="ENSBOBP00000024406.1"/>
    </source>
</evidence>
<feature type="domain" description="PH" evidence="4">
    <location>
        <begin position="1690"/>
        <end position="1794"/>
    </location>
</feature>
<feature type="region of interest" description="Disordered" evidence="3">
    <location>
        <begin position="1051"/>
        <end position="1077"/>
    </location>
</feature>
<dbReference type="GO" id="GO:0005737">
    <property type="term" value="C:cytoplasm"/>
    <property type="evidence" value="ECO:0007669"/>
    <property type="project" value="TreeGrafter"/>
</dbReference>
<dbReference type="InterPro" id="IPR022096">
    <property type="entry name" value="SBF1/SBF2"/>
</dbReference>
<dbReference type="SMART" id="SM00801">
    <property type="entry name" value="dDENN"/>
    <property type="match status" value="1"/>
</dbReference>
<dbReference type="InterPro" id="IPR001194">
    <property type="entry name" value="cDENN_dom"/>
</dbReference>
<dbReference type="CDD" id="cd14589">
    <property type="entry name" value="PTP-MTMR13"/>
    <property type="match status" value="1"/>
</dbReference>
<dbReference type="InterPro" id="IPR005112">
    <property type="entry name" value="dDENN_dom"/>
</dbReference>
<evidence type="ECO:0000259" key="6">
    <source>
        <dbReference type="PROSITE" id="PS51339"/>
    </source>
</evidence>
<dbReference type="InterPro" id="IPR030564">
    <property type="entry name" value="Myotubularin"/>
</dbReference>
<evidence type="ECO:0000256" key="1">
    <source>
        <dbReference type="ARBA" id="ARBA00007471"/>
    </source>
</evidence>
<feature type="domain" description="Myotubularin phosphatase" evidence="6">
    <location>
        <begin position="1088"/>
        <end position="1565"/>
    </location>
</feature>
<dbReference type="Pfam" id="PF12335">
    <property type="entry name" value="SBF2"/>
    <property type="match status" value="1"/>
</dbReference>
<dbReference type="InterPro" id="IPR029021">
    <property type="entry name" value="Prot-tyrosine_phosphatase-like"/>
</dbReference>
<dbReference type="SMART" id="SM00800">
    <property type="entry name" value="uDENN"/>
    <property type="match status" value="1"/>
</dbReference>
<accession>A0A8C0FYS6</accession>
<evidence type="ECO:0000259" key="4">
    <source>
        <dbReference type="PROSITE" id="PS50003"/>
    </source>
</evidence>
<protein>
    <submittedName>
        <fullName evidence="7">SET binding factor 2</fullName>
    </submittedName>
</protein>
<dbReference type="Pfam" id="PF02141">
    <property type="entry name" value="DENN"/>
    <property type="match status" value="1"/>
</dbReference>
<dbReference type="SMART" id="SM00799">
    <property type="entry name" value="DENN"/>
    <property type="match status" value="1"/>
</dbReference>
<dbReference type="InterPro" id="IPR037823">
    <property type="entry name" value="MTMR13_PH-GRAM"/>
</dbReference>
<feature type="domain" description="UDENN" evidence="5">
    <location>
        <begin position="1"/>
        <end position="402"/>
    </location>
</feature>
<comment type="similarity">
    <text evidence="1">Belongs to the protein-tyrosine phosphatase family. Non-receptor class myotubularin subfamily.</text>
</comment>
<dbReference type="Pfam" id="PF06602">
    <property type="entry name" value="Myotub-related"/>
    <property type="match status" value="1"/>
</dbReference>
<reference evidence="7" key="2">
    <citation type="submission" date="2025-09" db="UniProtKB">
        <authorList>
            <consortium name="Ensembl"/>
        </authorList>
    </citation>
    <scope>IDENTIFICATION</scope>
</reference>
<dbReference type="Pfam" id="PF02893">
    <property type="entry name" value="GRAM"/>
    <property type="match status" value="1"/>
</dbReference>
<feature type="compositionally biased region" description="Acidic residues" evidence="3">
    <location>
        <begin position="1059"/>
        <end position="1069"/>
    </location>
</feature>
<dbReference type="SMART" id="SM00568">
    <property type="entry name" value="GRAM"/>
    <property type="match status" value="1"/>
</dbReference>
<dbReference type="Gene3D" id="2.30.29.30">
    <property type="entry name" value="Pleckstrin-homology domain (PH domain)/Phosphotyrosine-binding domain (PTB)"/>
    <property type="match status" value="2"/>
</dbReference>
<dbReference type="SUPFAM" id="SSF50729">
    <property type="entry name" value="PH domain-like"/>
    <property type="match status" value="2"/>
</dbReference>
<dbReference type="InterPro" id="IPR001849">
    <property type="entry name" value="PH_domain"/>
</dbReference>
<dbReference type="InterPro" id="IPR011993">
    <property type="entry name" value="PH-like_dom_sf"/>
</dbReference>
<dbReference type="SMART" id="SM00233">
    <property type="entry name" value="PH"/>
    <property type="match status" value="1"/>
</dbReference>
<reference evidence="7" key="1">
    <citation type="submission" date="2025-08" db="UniProtKB">
        <authorList>
            <consortium name="Ensembl"/>
        </authorList>
    </citation>
    <scope>IDENTIFICATION</scope>
</reference>
<proteinExistence type="inferred from homology"/>
<dbReference type="GO" id="GO:0005085">
    <property type="term" value="F:guanyl-nucleotide exchange factor activity"/>
    <property type="evidence" value="ECO:0007669"/>
    <property type="project" value="UniProtKB-KW"/>
</dbReference>
<dbReference type="SUPFAM" id="SSF52799">
    <property type="entry name" value="(Phosphotyrosine protein) phosphatases II"/>
    <property type="match status" value="1"/>
</dbReference>
<dbReference type="PROSITE" id="PS51339">
    <property type="entry name" value="PPASE_MYOTUBULARIN"/>
    <property type="match status" value="1"/>
</dbReference>
<name>A0A8C0FYS6_BUBBB</name>
<dbReference type="Ensembl" id="ENSBOBT00000024939.1">
    <property type="protein sequence ID" value="ENSBOBP00000024406.1"/>
    <property type="gene ID" value="ENSBOBG00000014478.1"/>
</dbReference>
<dbReference type="FunFam" id="2.30.29.30:FF:000093">
    <property type="entry name" value="SET binding factor 2"/>
    <property type="match status" value="1"/>
</dbReference>
<evidence type="ECO:0000256" key="3">
    <source>
        <dbReference type="SAM" id="MobiDB-lite"/>
    </source>
</evidence>
<dbReference type="PANTHER" id="PTHR10807:SF4">
    <property type="entry name" value="MYOTUBULARIN-RELATED PROTEIN 13"/>
    <property type="match status" value="1"/>
</dbReference>